<dbReference type="InterPro" id="IPR036318">
    <property type="entry name" value="FAD-bd_PCMH-like_sf"/>
</dbReference>
<reference evidence="6" key="1">
    <citation type="submission" date="2021-12" db="EMBL/GenBank/DDBJ databases">
        <authorList>
            <person name="Zaccaron A."/>
            <person name="Stergiopoulos I."/>
        </authorList>
    </citation>
    <scope>NUCLEOTIDE SEQUENCE</scope>
    <source>
        <strain evidence="6">Race5_Kim</strain>
    </source>
</reference>
<evidence type="ECO:0000313" key="7">
    <source>
        <dbReference type="Proteomes" id="UP000756132"/>
    </source>
</evidence>
<dbReference type="Gene3D" id="3.30.465.10">
    <property type="match status" value="1"/>
</dbReference>
<keyword evidence="3" id="KW-0274">FAD</keyword>
<protein>
    <submittedName>
        <fullName evidence="6">FAD-linked oxidoreductase sorD</fullName>
    </submittedName>
</protein>
<evidence type="ECO:0000256" key="4">
    <source>
        <dbReference type="ARBA" id="ARBA00023002"/>
    </source>
</evidence>
<organism evidence="6 7">
    <name type="scientific">Passalora fulva</name>
    <name type="common">Tomato leaf mold</name>
    <name type="synonym">Cladosporium fulvum</name>
    <dbReference type="NCBI Taxonomy" id="5499"/>
    <lineage>
        <taxon>Eukaryota</taxon>
        <taxon>Fungi</taxon>
        <taxon>Dikarya</taxon>
        <taxon>Ascomycota</taxon>
        <taxon>Pezizomycotina</taxon>
        <taxon>Dothideomycetes</taxon>
        <taxon>Dothideomycetidae</taxon>
        <taxon>Mycosphaerellales</taxon>
        <taxon>Mycosphaerellaceae</taxon>
        <taxon>Fulvia</taxon>
    </lineage>
</organism>
<dbReference type="GO" id="GO:0071949">
    <property type="term" value="F:FAD binding"/>
    <property type="evidence" value="ECO:0007669"/>
    <property type="project" value="InterPro"/>
</dbReference>
<dbReference type="InterPro" id="IPR016169">
    <property type="entry name" value="FAD-bd_PCMH_sub2"/>
</dbReference>
<evidence type="ECO:0000256" key="2">
    <source>
        <dbReference type="ARBA" id="ARBA00022630"/>
    </source>
</evidence>
<dbReference type="InterPro" id="IPR006093">
    <property type="entry name" value="Oxy_OxRdtase_FAD_BS"/>
</dbReference>
<accession>A0A9Q8UV06</accession>
<comment type="similarity">
    <text evidence="1">Belongs to the oxygen-dependent FAD-linked oxidoreductase family.</text>
</comment>
<proteinExistence type="inferred from homology"/>
<dbReference type="InterPro" id="IPR006094">
    <property type="entry name" value="Oxid_FAD_bind_N"/>
</dbReference>
<dbReference type="InterPro" id="IPR050416">
    <property type="entry name" value="FAD-linked_Oxidoreductase"/>
</dbReference>
<keyword evidence="7" id="KW-1185">Reference proteome</keyword>
<sequence length="489" mass="53348">MSALMDAFTNTISGIAHAQANSPFQQCIRDALGNHGKQFAFPQDVLFQAQDVQPYNLDHPIIPAAVVYPKSPDEVSNVVICAHDAGIAVQPRSGGHSYCNYGLGGEDGALSVDMKHFKDFDYDSQDQTVTFGPGNHLGDLTDKLKPLDRVMAYGPSRDIGSGGHMTIGGLGVLGRQLGLGADQVISADVVLGNGTQVTATENTNSDLFWAIRGAGFSFGIVTSFNMQTAPAPRDVTQFAYNITAGKATDLADTFKQWQRLIAQPDLTRLFGCTLTLTEGLLIFSGTYFGSRPEFDQFNLETILPGSHSSLNIQSDVVTKTFNDIGAFALDLFGGVPAHFYAKSLKTTPKTLLSDDAVDAMFEYIDKTDKGTPIWFVTWDLEGGAISDVEQRSTAYWNRDALYFLQSYVVSLFDDVSEKSKDFVDGLNRVIQEQTGADDSAYPGYVDERLPNPQRSYWGDNVPRLEEIKAAVDPDNVFRNPQSIRPAVGR</sequence>
<dbReference type="PROSITE" id="PS51387">
    <property type="entry name" value="FAD_PCMH"/>
    <property type="match status" value="1"/>
</dbReference>
<keyword evidence="4" id="KW-0560">Oxidoreductase</keyword>
<name>A0A9Q8UV06_PASFU</name>
<dbReference type="Proteomes" id="UP000756132">
    <property type="component" value="Chromosome 11"/>
</dbReference>
<evidence type="ECO:0000256" key="3">
    <source>
        <dbReference type="ARBA" id="ARBA00022827"/>
    </source>
</evidence>
<dbReference type="OrthoDB" id="415825at2759"/>
<reference evidence="6" key="2">
    <citation type="journal article" date="2022" name="Microb. Genom.">
        <title>A chromosome-scale genome assembly of the tomato pathogen Cladosporium fulvum reveals a compartmentalized genome architecture and the presence of a dispensable chromosome.</title>
        <authorList>
            <person name="Zaccaron A.Z."/>
            <person name="Chen L.H."/>
            <person name="Samaras A."/>
            <person name="Stergiopoulos I."/>
        </authorList>
    </citation>
    <scope>NUCLEOTIDE SEQUENCE</scope>
    <source>
        <strain evidence="6">Race5_Kim</strain>
    </source>
</reference>
<dbReference type="GeneID" id="71993071"/>
<dbReference type="SUPFAM" id="SSF56176">
    <property type="entry name" value="FAD-binding/transporter-associated domain-like"/>
    <property type="match status" value="1"/>
</dbReference>
<dbReference type="Pfam" id="PF08031">
    <property type="entry name" value="BBE"/>
    <property type="match status" value="1"/>
</dbReference>
<evidence type="ECO:0000313" key="6">
    <source>
        <dbReference type="EMBL" id="UJO23499.1"/>
    </source>
</evidence>
<dbReference type="InterPro" id="IPR012951">
    <property type="entry name" value="BBE"/>
</dbReference>
<dbReference type="Pfam" id="PF01565">
    <property type="entry name" value="FAD_binding_4"/>
    <property type="match status" value="1"/>
</dbReference>
<dbReference type="RefSeq" id="XP_047767865.1">
    <property type="nucleotide sequence ID" value="XM_047912341.1"/>
</dbReference>
<keyword evidence="2" id="KW-0285">Flavoprotein</keyword>
<feature type="domain" description="FAD-binding PCMH-type" evidence="5">
    <location>
        <begin position="59"/>
        <end position="231"/>
    </location>
</feature>
<dbReference type="PANTHER" id="PTHR42973:SF17">
    <property type="entry name" value="OXIDASE, PUTATIVE (AFU_ORTHOLOGUE AFUA_6G14340)-RELATED"/>
    <property type="match status" value="1"/>
</dbReference>
<dbReference type="PROSITE" id="PS00862">
    <property type="entry name" value="OX2_COVAL_FAD"/>
    <property type="match status" value="1"/>
</dbReference>
<dbReference type="EMBL" id="CP090173">
    <property type="protein sequence ID" value="UJO23499.1"/>
    <property type="molecule type" value="Genomic_DNA"/>
</dbReference>
<dbReference type="Gene3D" id="3.40.462.20">
    <property type="match status" value="1"/>
</dbReference>
<dbReference type="AlphaFoldDB" id="A0A9Q8UV06"/>
<gene>
    <name evidence="6" type="ORF">CLAFUR5_13193</name>
</gene>
<dbReference type="KEGG" id="ffu:CLAFUR5_13193"/>
<dbReference type="GO" id="GO:0016491">
    <property type="term" value="F:oxidoreductase activity"/>
    <property type="evidence" value="ECO:0007669"/>
    <property type="project" value="UniProtKB-KW"/>
</dbReference>
<dbReference type="InterPro" id="IPR016166">
    <property type="entry name" value="FAD-bd_PCMH"/>
</dbReference>
<evidence type="ECO:0000256" key="1">
    <source>
        <dbReference type="ARBA" id="ARBA00005466"/>
    </source>
</evidence>
<dbReference type="PANTHER" id="PTHR42973">
    <property type="entry name" value="BINDING OXIDOREDUCTASE, PUTATIVE (AFU_ORTHOLOGUE AFUA_1G17690)-RELATED"/>
    <property type="match status" value="1"/>
</dbReference>
<evidence type="ECO:0000259" key="5">
    <source>
        <dbReference type="PROSITE" id="PS51387"/>
    </source>
</evidence>